<comment type="similarity">
    <text evidence="8">Belongs to the tRNA(Ile)-lysidine synthase family.</text>
</comment>
<dbReference type="PATRIC" id="fig|119224.3.peg.590"/>
<evidence type="ECO:0000256" key="7">
    <source>
        <dbReference type="ARBA" id="ARBA00048539"/>
    </source>
</evidence>
<dbReference type="EC" id="6.3.4.19" evidence="8"/>
<keyword evidence="5 8" id="KW-0547">Nucleotide-binding</keyword>
<dbReference type="NCBIfam" id="TIGR02433">
    <property type="entry name" value="lysidine_TilS_C"/>
    <property type="match status" value="1"/>
</dbReference>
<dbReference type="GO" id="GO:0006400">
    <property type="term" value="P:tRNA modification"/>
    <property type="evidence" value="ECO:0007669"/>
    <property type="project" value="UniProtKB-UniRule"/>
</dbReference>
<proteinExistence type="inferred from homology"/>
<comment type="caution">
    <text evidence="10">The sequence shown here is derived from an EMBL/GenBank/DDBJ whole genome shotgun (WGS) entry which is preliminary data.</text>
</comment>
<evidence type="ECO:0000256" key="1">
    <source>
        <dbReference type="ARBA" id="ARBA00004496"/>
    </source>
</evidence>
<dbReference type="InterPro" id="IPR012094">
    <property type="entry name" value="tRNA_Ile_lys_synt"/>
</dbReference>
<dbReference type="GO" id="GO:0032267">
    <property type="term" value="F:tRNA(Ile)-lysidine synthase activity"/>
    <property type="evidence" value="ECO:0007669"/>
    <property type="project" value="UniProtKB-EC"/>
</dbReference>
<comment type="function">
    <text evidence="8">Ligates lysine onto the cytidine present at position 34 of the AUA codon-specific tRNA(Ile) that contains the anticodon CAU, in an ATP-dependent manner. Cytidine is converted to lysidine, thus changing the amino acid specificity of the tRNA from methionine to isoleucine.</text>
</comment>
<dbReference type="PANTHER" id="PTHR43033">
    <property type="entry name" value="TRNA(ILE)-LYSIDINE SYNTHASE-RELATED"/>
    <property type="match status" value="1"/>
</dbReference>
<dbReference type="SUPFAM" id="SSF56037">
    <property type="entry name" value="PheT/TilS domain"/>
    <property type="match status" value="1"/>
</dbReference>
<accession>A0A0N8FX75</accession>
<dbReference type="STRING" id="119224.AKK44_05250"/>
<comment type="subcellular location">
    <subcellularLocation>
        <location evidence="1 8">Cytoplasm</location>
    </subcellularLocation>
</comment>
<keyword evidence="2 8" id="KW-0963">Cytoplasm</keyword>
<keyword evidence="4 8" id="KW-0819">tRNA processing</keyword>
<dbReference type="Gene3D" id="3.40.50.620">
    <property type="entry name" value="HUPs"/>
    <property type="match status" value="1"/>
</dbReference>
<dbReference type="RefSeq" id="WP_054278813.1">
    <property type="nucleotide sequence ID" value="NZ_LHQM01000019.1"/>
</dbReference>
<dbReference type="InterPro" id="IPR012795">
    <property type="entry name" value="tRNA_Ile_lys_synt_N"/>
</dbReference>
<evidence type="ECO:0000256" key="5">
    <source>
        <dbReference type="ARBA" id="ARBA00022741"/>
    </source>
</evidence>
<evidence type="ECO:0000259" key="9">
    <source>
        <dbReference type="SMART" id="SM00977"/>
    </source>
</evidence>
<dbReference type="PANTHER" id="PTHR43033:SF1">
    <property type="entry name" value="TRNA(ILE)-LYSIDINE SYNTHASE-RELATED"/>
    <property type="match status" value="1"/>
</dbReference>
<dbReference type="NCBIfam" id="TIGR02432">
    <property type="entry name" value="lysidine_TilS_N"/>
    <property type="match status" value="1"/>
</dbReference>
<keyword evidence="11" id="KW-1185">Reference proteome</keyword>
<dbReference type="InterPro" id="IPR014729">
    <property type="entry name" value="Rossmann-like_a/b/a_fold"/>
</dbReference>
<organism evidence="10 11">
    <name type="scientific">Streptococcus phocae</name>
    <dbReference type="NCBI Taxonomy" id="119224"/>
    <lineage>
        <taxon>Bacteria</taxon>
        <taxon>Bacillati</taxon>
        <taxon>Bacillota</taxon>
        <taxon>Bacilli</taxon>
        <taxon>Lactobacillales</taxon>
        <taxon>Streptococcaceae</taxon>
        <taxon>Streptococcus</taxon>
    </lineage>
</organism>
<keyword evidence="6 8" id="KW-0067">ATP-binding</keyword>
<feature type="binding site" evidence="8">
    <location>
        <begin position="27"/>
        <end position="32"/>
    </location>
    <ligand>
        <name>ATP</name>
        <dbReference type="ChEBI" id="CHEBI:30616"/>
    </ligand>
</feature>
<reference evidence="10 11" key="1">
    <citation type="submission" date="2015-08" db="EMBL/GenBank/DDBJ databases">
        <title>Genome sequence of Streptococcus phocae subsp. phocae ATCC 51973T isolated from liver specimen obtained from seal.</title>
        <authorList>
            <person name="Avendano-Herrera R."/>
        </authorList>
    </citation>
    <scope>NUCLEOTIDE SEQUENCE [LARGE SCALE GENOMIC DNA]</scope>
    <source>
        <strain evidence="10 11">ATCC 51973</strain>
    </source>
</reference>
<dbReference type="AlphaFoldDB" id="A0A0N8FX75"/>
<dbReference type="Proteomes" id="UP000049578">
    <property type="component" value="Unassembled WGS sequence"/>
</dbReference>
<evidence type="ECO:0000256" key="8">
    <source>
        <dbReference type="HAMAP-Rule" id="MF_01161"/>
    </source>
</evidence>
<comment type="catalytic activity">
    <reaction evidence="7 8">
        <text>cytidine(34) in tRNA(Ile2) + L-lysine + ATP = lysidine(34) in tRNA(Ile2) + AMP + diphosphate + H(+)</text>
        <dbReference type="Rhea" id="RHEA:43744"/>
        <dbReference type="Rhea" id="RHEA-COMP:10625"/>
        <dbReference type="Rhea" id="RHEA-COMP:10670"/>
        <dbReference type="ChEBI" id="CHEBI:15378"/>
        <dbReference type="ChEBI" id="CHEBI:30616"/>
        <dbReference type="ChEBI" id="CHEBI:32551"/>
        <dbReference type="ChEBI" id="CHEBI:33019"/>
        <dbReference type="ChEBI" id="CHEBI:82748"/>
        <dbReference type="ChEBI" id="CHEBI:83665"/>
        <dbReference type="ChEBI" id="CHEBI:456215"/>
        <dbReference type="EC" id="6.3.4.19"/>
    </reaction>
</comment>
<dbReference type="InterPro" id="IPR011063">
    <property type="entry name" value="TilS/TtcA_N"/>
</dbReference>
<dbReference type="GO" id="GO:0005737">
    <property type="term" value="C:cytoplasm"/>
    <property type="evidence" value="ECO:0007669"/>
    <property type="project" value="UniProtKB-SubCell"/>
</dbReference>
<gene>
    <name evidence="8" type="primary">tilS</name>
    <name evidence="10" type="ORF">AKK44_05250</name>
</gene>
<keyword evidence="3 8" id="KW-0436">Ligase</keyword>
<dbReference type="CDD" id="cd01992">
    <property type="entry name" value="TilS_N"/>
    <property type="match status" value="1"/>
</dbReference>
<evidence type="ECO:0000313" key="10">
    <source>
        <dbReference type="EMBL" id="KPJ22347.1"/>
    </source>
</evidence>
<dbReference type="Pfam" id="PF01171">
    <property type="entry name" value="ATP_bind_3"/>
    <property type="match status" value="1"/>
</dbReference>
<evidence type="ECO:0000313" key="11">
    <source>
        <dbReference type="Proteomes" id="UP000049578"/>
    </source>
</evidence>
<feature type="domain" description="Lysidine-tRNA(Ile) synthetase C-terminal" evidence="9">
    <location>
        <begin position="349"/>
        <end position="408"/>
    </location>
</feature>
<dbReference type="GO" id="GO:0005524">
    <property type="term" value="F:ATP binding"/>
    <property type="evidence" value="ECO:0007669"/>
    <property type="project" value="UniProtKB-UniRule"/>
</dbReference>
<protein>
    <recommendedName>
        <fullName evidence="8">tRNA(Ile)-lysidine synthase</fullName>
        <ecNumber evidence="8">6.3.4.19</ecNumber>
    </recommendedName>
    <alternativeName>
        <fullName evidence="8">tRNA(Ile)-2-lysyl-cytidine synthase</fullName>
    </alternativeName>
    <alternativeName>
        <fullName evidence="8">tRNA(Ile)-lysidine synthetase</fullName>
    </alternativeName>
</protein>
<dbReference type="SUPFAM" id="SSF52402">
    <property type="entry name" value="Adenine nucleotide alpha hydrolases-like"/>
    <property type="match status" value="1"/>
</dbReference>
<evidence type="ECO:0000256" key="3">
    <source>
        <dbReference type="ARBA" id="ARBA00022598"/>
    </source>
</evidence>
<evidence type="ECO:0000256" key="6">
    <source>
        <dbReference type="ARBA" id="ARBA00022840"/>
    </source>
</evidence>
<dbReference type="InterPro" id="IPR012796">
    <property type="entry name" value="Lysidine-tRNA-synth_C"/>
</dbReference>
<dbReference type="HAMAP" id="MF_01161">
    <property type="entry name" value="tRNA_Ile_lys_synt"/>
    <property type="match status" value="1"/>
</dbReference>
<evidence type="ECO:0000256" key="4">
    <source>
        <dbReference type="ARBA" id="ARBA00022694"/>
    </source>
</evidence>
<dbReference type="SMART" id="SM00977">
    <property type="entry name" value="TilS_C"/>
    <property type="match status" value="1"/>
</dbReference>
<comment type="domain">
    <text evidence="8">The N-terminal region contains the highly conserved SGGXDS motif, predicted to be a P-loop motif involved in ATP binding.</text>
</comment>
<name>A0A0N8FX75_9STRE</name>
<sequence>MTYQEIYNFIKGKSYFENHRRVLIAVSGGIDSMTLLQFLHHFKEQLQIDIGIAHINHKQRPESDDEEAYLRLWAKEQSIPIHVAYFEGEFSEKAARDCRYRFFKETMQAYHYSAVVTAHHADDQAETVLMRLIRGSRLRHLAAMKEVQEFANGQLIRPFLTINKSDFPKTFHFEDSSNESFRYFRNRVRHQLLPELSRENPQIKQALSDLSKESQLLFEALNDLTSTIDTTCLDDFLSQTRSVQYFLLQQYLEEFSHLNIKKTQFDTLLHIIRSQKKGIYPLKNQHVLVIGSESFKVTKIIPKTESTSSKIVLEYDSQTHYQRYSFVFAQTPLKKDYDLTIPLYSNSPITLRHRQAGDSISLGKFSKKLRRLFIDEKIPLLDRQYAIIGEQDGQVIFVMIGDKTYLRKASKHDIMLAKLYIEKLEKR</sequence>
<evidence type="ECO:0000256" key="2">
    <source>
        <dbReference type="ARBA" id="ARBA00022490"/>
    </source>
</evidence>
<dbReference type="EMBL" id="LHQM01000019">
    <property type="protein sequence ID" value="KPJ22347.1"/>
    <property type="molecule type" value="Genomic_DNA"/>
</dbReference>